<comment type="caution">
    <text evidence="2">The sequence shown here is derived from an EMBL/GenBank/DDBJ whole genome shotgun (WGS) entry which is preliminary data.</text>
</comment>
<dbReference type="AlphaFoldDB" id="L9W0U0"/>
<evidence type="ECO:0000313" key="2">
    <source>
        <dbReference type="EMBL" id="ELY42921.1"/>
    </source>
</evidence>
<dbReference type="Proteomes" id="UP000011599">
    <property type="component" value="Unassembled WGS sequence"/>
</dbReference>
<name>L9W0U0_9EURY</name>
<feature type="transmembrane region" description="Helical" evidence="1">
    <location>
        <begin position="130"/>
        <end position="149"/>
    </location>
</feature>
<feature type="transmembrane region" description="Helical" evidence="1">
    <location>
        <begin position="187"/>
        <end position="205"/>
    </location>
</feature>
<proteinExistence type="predicted"/>
<feature type="transmembrane region" description="Helical" evidence="1">
    <location>
        <begin position="161"/>
        <end position="181"/>
    </location>
</feature>
<reference evidence="2 3" key="1">
    <citation type="journal article" date="2014" name="PLoS Genet.">
        <title>Phylogenetically driven sequencing of extremely halophilic archaea reveals strategies for static and dynamic osmo-response.</title>
        <authorList>
            <person name="Becker E.A."/>
            <person name="Seitzer P.M."/>
            <person name="Tritt A."/>
            <person name="Larsen D."/>
            <person name="Krusor M."/>
            <person name="Yao A.I."/>
            <person name="Wu D."/>
            <person name="Madern D."/>
            <person name="Eisen J.A."/>
            <person name="Darling A.E."/>
            <person name="Facciotti M.T."/>
        </authorList>
    </citation>
    <scope>NUCLEOTIDE SEQUENCE [LARGE SCALE GENOMIC DNA]</scope>
    <source>
        <strain evidence="2 3">GA33</strain>
    </source>
</reference>
<dbReference type="EMBL" id="AOHW01000022">
    <property type="protein sequence ID" value="ELY42921.1"/>
    <property type="molecule type" value="Genomic_DNA"/>
</dbReference>
<dbReference type="eggNOG" id="arCOG08200">
    <property type="taxonomic scope" value="Archaea"/>
</dbReference>
<evidence type="ECO:0000313" key="3">
    <source>
        <dbReference type="Proteomes" id="UP000011599"/>
    </source>
</evidence>
<keyword evidence="3" id="KW-1185">Reference proteome</keyword>
<dbReference type="RefSeq" id="WP_006089078.1">
    <property type="nucleotide sequence ID" value="NZ_AOHW01000022.1"/>
</dbReference>
<sequence length="208" mass="22460">MSDDAVTDVDPNALKSDLEEIKGAIGLAEDHPYWWRFWIVEGVSVGLFFTIAQFWFRGSSGPLIAGTLVAILAVDYAVKRRLKSSYEPPMTGLPSQRFWMGAVLVGIGALVVGLIPVFEALEGTNAIRLALVSAVAVVGTAYLLMGQLLSAYNIRAADRYAFYAGGAWMLVLAAAIPHISAFEGWEYAVLGIGIALQHVAVYVVLARR</sequence>
<feature type="transmembrane region" description="Helical" evidence="1">
    <location>
        <begin position="62"/>
        <end position="78"/>
    </location>
</feature>
<dbReference type="STRING" id="1114856.GCA_000383975_01027"/>
<keyword evidence="1" id="KW-1133">Transmembrane helix</keyword>
<keyword evidence="1" id="KW-0472">Membrane</keyword>
<accession>L9W0U0</accession>
<evidence type="ECO:0000256" key="1">
    <source>
        <dbReference type="SAM" id="Phobius"/>
    </source>
</evidence>
<gene>
    <name evidence="2" type="ORF">C496_06292</name>
</gene>
<dbReference type="OrthoDB" id="186330at2157"/>
<feature type="transmembrane region" description="Helical" evidence="1">
    <location>
        <begin position="98"/>
        <end position="118"/>
    </location>
</feature>
<organism evidence="2 3">
    <name type="scientific">Natronorubrum tibetense GA33</name>
    <dbReference type="NCBI Taxonomy" id="1114856"/>
    <lineage>
        <taxon>Archaea</taxon>
        <taxon>Methanobacteriati</taxon>
        <taxon>Methanobacteriota</taxon>
        <taxon>Stenosarchaea group</taxon>
        <taxon>Halobacteria</taxon>
        <taxon>Halobacteriales</taxon>
        <taxon>Natrialbaceae</taxon>
        <taxon>Natronorubrum</taxon>
    </lineage>
</organism>
<dbReference type="PATRIC" id="fig|1114856.3.peg.1312"/>
<keyword evidence="1" id="KW-0812">Transmembrane</keyword>
<feature type="transmembrane region" description="Helical" evidence="1">
    <location>
        <begin position="37"/>
        <end position="56"/>
    </location>
</feature>
<protein>
    <submittedName>
        <fullName evidence="2">Uncharacterized protein</fullName>
    </submittedName>
</protein>